<dbReference type="Proteomes" id="UP000245942">
    <property type="component" value="Unassembled WGS sequence"/>
</dbReference>
<dbReference type="GeneID" id="37015055"/>
<evidence type="ECO:0000313" key="2">
    <source>
        <dbReference type="Proteomes" id="UP000245942"/>
    </source>
</evidence>
<gene>
    <name evidence="1" type="ORF">BCV69DRAFT_285217</name>
</gene>
<dbReference type="OrthoDB" id="10267474at2759"/>
<dbReference type="EMBL" id="KZ819337">
    <property type="protein sequence ID" value="PWN18235.1"/>
    <property type="molecule type" value="Genomic_DNA"/>
</dbReference>
<dbReference type="AlphaFoldDB" id="A0A316U5K2"/>
<evidence type="ECO:0000313" key="1">
    <source>
        <dbReference type="EMBL" id="PWN18235.1"/>
    </source>
</evidence>
<organism evidence="1 2">
    <name type="scientific">Pseudomicrostroma glucosiphilum</name>
    <dbReference type="NCBI Taxonomy" id="1684307"/>
    <lineage>
        <taxon>Eukaryota</taxon>
        <taxon>Fungi</taxon>
        <taxon>Dikarya</taxon>
        <taxon>Basidiomycota</taxon>
        <taxon>Ustilaginomycotina</taxon>
        <taxon>Exobasidiomycetes</taxon>
        <taxon>Microstromatales</taxon>
        <taxon>Microstromatales incertae sedis</taxon>
        <taxon>Pseudomicrostroma</taxon>
    </lineage>
</organism>
<protein>
    <submittedName>
        <fullName evidence="1">Uncharacterized protein</fullName>
    </submittedName>
</protein>
<dbReference type="RefSeq" id="XP_025345395.1">
    <property type="nucleotide sequence ID" value="XM_025493321.1"/>
</dbReference>
<sequence length="83" mass="9104">MATAGMDDNENDGNCFIQAQKCRLSLMLYQQRGLQHECGWRSTWKARPLLPPPVMPSCGLKETETLLAAAPQMPDIAGTSQLA</sequence>
<accession>A0A316U5K2</accession>
<reference evidence="1 2" key="1">
    <citation type="journal article" date="2018" name="Mol. Biol. Evol.">
        <title>Broad Genomic Sampling Reveals a Smut Pathogenic Ancestry of the Fungal Clade Ustilaginomycotina.</title>
        <authorList>
            <person name="Kijpornyongpan T."/>
            <person name="Mondo S.J."/>
            <person name="Barry K."/>
            <person name="Sandor L."/>
            <person name="Lee J."/>
            <person name="Lipzen A."/>
            <person name="Pangilinan J."/>
            <person name="LaButti K."/>
            <person name="Hainaut M."/>
            <person name="Henrissat B."/>
            <person name="Grigoriev I.V."/>
            <person name="Spatafora J.W."/>
            <person name="Aime M.C."/>
        </authorList>
    </citation>
    <scope>NUCLEOTIDE SEQUENCE [LARGE SCALE GENOMIC DNA]</scope>
    <source>
        <strain evidence="1 2">MCA 4718</strain>
    </source>
</reference>
<proteinExistence type="predicted"/>
<name>A0A316U5K2_9BASI</name>
<keyword evidence="2" id="KW-1185">Reference proteome</keyword>